<dbReference type="RefSeq" id="WP_275685296.1">
    <property type="nucleotide sequence ID" value="NZ_JAJLJH010000013.1"/>
</dbReference>
<reference evidence="9" key="1">
    <citation type="submission" date="2021-11" db="EMBL/GenBank/DDBJ databases">
        <title>BS-T2-15 a new species belonging to the Comamonadaceae family isolated from the soil of a French oak forest.</title>
        <authorList>
            <person name="Mieszkin S."/>
            <person name="Alain K."/>
        </authorList>
    </citation>
    <scope>NUCLEOTIDE SEQUENCE</scope>
    <source>
        <strain evidence="9">BS-T2-15</strain>
    </source>
</reference>
<dbReference type="EMBL" id="JAJLJH010000013">
    <property type="protein sequence ID" value="MCK9689246.1"/>
    <property type="molecule type" value="Genomic_DNA"/>
</dbReference>
<keyword evidence="1 6" id="KW-0597">Phosphoprotein</keyword>
<dbReference type="GO" id="GO:0032993">
    <property type="term" value="C:protein-DNA complex"/>
    <property type="evidence" value="ECO:0007669"/>
    <property type="project" value="TreeGrafter"/>
</dbReference>
<dbReference type="SUPFAM" id="SSF46894">
    <property type="entry name" value="C-terminal effector domain of the bipartite response regulators"/>
    <property type="match status" value="1"/>
</dbReference>
<dbReference type="CDD" id="cd19920">
    <property type="entry name" value="REC_PA4781-like"/>
    <property type="match status" value="1"/>
</dbReference>
<keyword evidence="4" id="KW-0238">DNA-binding</keyword>
<dbReference type="GO" id="GO:0000156">
    <property type="term" value="F:phosphorelay response regulator activity"/>
    <property type="evidence" value="ECO:0007669"/>
    <property type="project" value="TreeGrafter"/>
</dbReference>
<proteinExistence type="predicted"/>
<dbReference type="Proteomes" id="UP001139353">
    <property type="component" value="Unassembled WGS sequence"/>
</dbReference>
<feature type="domain" description="Response regulatory" evidence="8">
    <location>
        <begin position="21"/>
        <end position="137"/>
    </location>
</feature>
<evidence type="ECO:0000256" key="6">
    <source>
        <dbReference type="PROSITE-ProRule" id="PRU00169"/>
    </source>
</evidence>
<dbReference type="PANTHER" id="PTHR48111:SF1">
    <property type="entry name" value="TWO-COMPONENT RESPONSE REGULATOR ORR33"/>
    <property type="match status" value="1"/>
</dbReference>
<dbReference type="GO" id="GO:0005829">
    <property type="term" value="C:cytosol"/>
    <property type="evidence" value="ECO:0007669"/>
    <property type="project" value="TreeGrafter"/>
</dbReference>
<dbReference type="SMART" id="SM00448">
    <property type="entry name" value="REC"/>
    <property type="match status" value="1"/>
</dbReference>
<gene>
    <name evidence="9" type="ORF">LPC04_26310</name>
</gene>
<evidence type="ECO:0000259" key="7">
    <source>
        <dbReference type="PROSITE" id="PS50043"/>
    </source>
</evidence>
<dbReference type="CDD" id="cd06170">
    <property type="entry name" value="LuxR_C_like"/>
    <property type="match status" value="1"/>
</dbReference>
<feature type="domain" description="HTH luxR-type" evidence="7">
    <location>
        <begin position="264"/>
        <end position="329"/>
    </location>
</feature>
<dbReference type="PRINTS" id="PR00038">
    <property type="entry name" value="HTHLUXR"/>
</dbReference>
<dbReference type="InterPro" id="IPR016032">
    <property type="entry name" value="Sig_transdc_resp-reg_C-effctor"/>
</dbReference>
<feature type="modified residue" description="4-aspartylphosphate" evidence="6">
    <location>
        <position position="70"/>
    </location>
</feature>
<evidence type="ECO:0000313" key="10">
    <source>
        <dbReference type="Proteomes" id="UP001139353"/>
    </source>
</evidence>
<dbReference type="InterPro" id="IPR000792">
    <property type="entry name" value="Tscrpt_reg_LuxR_C"/>
</dbReference>
<dbReference type="AlphaFoldDB" id="A0A9X1YNG7"/>
<evidence type="ECO:0000259" key="8">
    <source>
        <dbReference type="PROSITE" id="PS50110"/>
    </source>
</evidence>
<organism evidence="9 10">
    <name type="scientific">Scleromatobacter humisilvae</name>
    <dbReference type="NCBI Taxonomy" id="2897159"/>
    <lineage>
        <taxon>Bacteria</taxon>
        <taxon>Pseudomonadati</taxon>
        <taxon>Pseudomonadota</taxon>
        <taxon>Betaproteobacteria</taxon>
        <taxon>Burkholderiales</taxon>
        <taxon>Sphaerotilaceae</taxon>
        <taxon>Scleromatobacter</taxon>
    </lineage>
</organism>
<evidence type="ECO:0000256" key="3">
    <source>
        <dbReference type="ARBA" id="ARBA00023015"/>
    </source>
</evidence>
<keyword evidence="2" id="KW-0902">Two-component regulatory system</keyword>
<dbReference type="Pfam" id="PF00196">
    <property type="entry name" value="GerE"/>
    <property type="match status" value="1"/>
</dbReference>
<evidence type="ECO:0000256" key="1">
    <source>
        <dbReference type="ARBA" id="ARBA00022553"/>
    </source>
</evidence>
<dbReference type="InterPro" id="IPR036388">
    <property type="entry name" value="WH-like_DNA-bd_sf"/>
</dbReference>
<keyword evidence="3" id="KW-0805">Transcription regulation</keyword>
<name>A0A9X1YNG7_9BURK</name>
<dbReference type="PROSITE" id="PS50043">
    <property type="entry name" value="HTH_LUXR_2"/>
    <property type="match status" value="1"/>
</dbReference>
<dbReference type="Pfam" id="PF00072">
    <property type="entry name" value="Response_reg"/>
    <property type="match status" value="1"/>
</dbReference>
<sequence>MAEWMQASTDGATARGEAAGVVLIVDDIPDNLAVLHDALDESGYTVLVATDGASAIARAAQALPDIVLLDALMPGMDGFEVARRLKADEATAPIPIVFMTALTDTEHVLAAFAAGGVDYVSKPVRPREVVARIAAHLQSARHARQARNALDAFGHASIALRPADGRVLWQTPLARDLMKRHFGAGAAGAPIAGTGSAIAAPLHAPASLCDWVRARVTRTDAPEGDTWTCVTGTQRLHCSLHPASAEDEWLLVLTESSNGAAIEALSLQFRLTAREAEVLYWVAHGKTNRDIGDILGTRPKTITKHLEHVFEKLGVETRTAAAARVLGTLPELMRRK</sequence>
<dbReference type="InterPro" id="IPR039420">
    <property type="entry name" value="WalR-like"/>
</dbReference>
<dbReference type="InterPro" id="IPR011006">
    <property type="entry name" value="CheY-like_superfamily"/>
</dbReference>
<dbReference type="GO" id="GO:0000976">
    <property type="term" value="F:transcription cis-regulatory region binding"/>
    <property type="evidence" value="ECO:0007669"/>
    <property type="project" value="TreeGrafter"/>
</dbReference>
<dbReference type="InterPro" id="IPR001789">
    <property type="entry name" value="Sig_transdc_resp-reg_receiver"/>
</dbReference>
<comment type="caution">
    <text evidence="9">The sequence shown here is derived from an EMBL/GenBank/DDBJ whole genome shotgun (WGS) entry which is preliminary data.</text>
</comment>
<evidence type="ECO:0000313" key="9">
    <source>
        <dbReference type="EMBL" id="MCK9689246.1"/>
    </source>
</evidence>
<evidence type="ECO:0000256" key="5">
    <source>
        <dbReference type="ARBA" id="ARBA00023163"/>
    </source>
</evidence>
<evidence type="ECO:0000256" key="4">
    <source>
        <dbReference type="ARBA" id="ARBA00023125"/>
    </source>
</evidence>
<keyword evidence="5" id="KW-0804">Transcription</keyword>
<dbReference type="SUPFAM" id="SSF52172">
    <property type="entry name" value="CheY-like"/>
    <property type="match status" value="1"/>
</dbReference>
<dbReference type="GO" id="GO:0006355">
    <property type="term" value="P:regulation of DNA-templated transcription"/>
    <property type="evidence" value="ECO:0007669"/>
    <property type="project" value="InterPro"/>
</dbReference>
<evidence type="ECO:0000256" key="2">
    <source>
        <dbReference type="ARBA" id="ARBA00023012"/>
    </source>
</evidence>
<dbReference type="SMART" id="SM00421">
    <property type="entry name" value="HTH_LUXR"/>
    <property type="match status" value="1"/>
</dbReference>
<dbReference type="PROSITE" id="PS50110">
    <property type="entry name" value="RESPONSE_REGULATORY"/>
    <property type="match status" value="1"/>
</dbReference>
<protein>
    <submittedName>
        <fullName evidence="9">Response regulator transcription factor</fullName>
    </submittedName>
</protein>
<dbReference type="Gene3D" id="3.40.50.2300">
    <property type="match status" value="1"/>
</dbReference>
<keyword evidence="10" id="KW-1185">Reference proteome</keyword>
<dbReference type="Gene3D" id="1.10.10.10">
    <property type="entry name" value="Winged helix-like DNA-binding domain superfamily/Winged helix DNA-binding domain"/>
    <property type="match status" value="1"/>
</dbReference>
<dbReference type="PANTHER" id="PTHR48111">
    <property type="entry name" value="REGULATOR OF RPOS"/>
    <property type="match status" value="1"/>
</dbReference>
<accession>A0A9X1YNG7</accession>